<evidence type="ECO:0000313" key="3">
    <source>
        <dbReference type="EMBL" id="SLN65517.1"/>
    </source>
</evidence>
<dbReference type="OrthoDB" id="9803763at2"/>
<dbReference type="RefSeq" id="WP_085884313.1">
    <property type="nucleotide sequence ID" value="NZ_FWFR01000002.1"/>
</dbReference>
<dbReference type="EMBL" id="FWFR01000002">
    <property type="protein sequence ID" value="SLN65517.1"/>
    <property type="molecule type" value="Genomic_DNA"/>
</dbReference>
<evidence type="ECO:0000313" key="4">
    <source>
        <dbReference type="Proteomes" id="UP000193200"/>
    </source>
</evidence>
<organism evidence="3 4">
    <name type="scientific">Oceanibacterium hippocampi</name>
    <dbReference type="NCBI Taxonomy" id="745714"/>
    <lineage>
        <taxon>Bacteria</taxon>
        <taxon>Pseudomonadati</taxon>
        <taxon>Pseudomonadota</taxon>
        <taxon>Alphaproteobacteria</taxon>
        <taxon>Sneathiellales</taxon>
        <taxon>Sneathiellaceae</taxon>
        <taxon>Oceanibacterium</taxon>
    </lineage>
</organism>
<protein>
    <submittedName>
        <fullName evidence="3">2,3-diketo-L-gulonate-binding periplasmic protein YiaO</fullName>
    </submittedName>
</protein>
<dbReference type="GO" id="GO:0030288">
    <property type="term" value="C:outer membrane-bounded periplasmic space"/>
    <property type="evidence" value="ECO:0007669"/>
    <property type="project" value="InterPro"/>
</dbReference>
<name>A0A1Y5TJE0_9PROT</name>
<dbReference type="PANTHER" id="PTHR33376">
    <property type="match status" value="1"/>
</dbReference>
<dbReference type="InterPro" id="IPR038404">
    <property type="entry name" value="TRAP_DctP_sf"/>
</dbReference>
<dbReference type="NCBIfam" id="TIGR00787">
    <property type="entry name" value="dctP"/>
    <property type="match status" value="1"/>
</dbReference>
<sequence length="331" mass="35535">MNKKKLLTATLAALAGSFVWAGISNAETRTLQLAHVSVEKPDDMYHYLAVAFAAGVKEQSGGAIAIDVLGGAQLGGERQVAEGLQLGTIDMSLLGSFTLGNFEPKAMVFDLPYLFPTYDAAFKAMDSEFTAPIEDNLEGMGLKVLGWGHGGFRNLYNSKGPVRSLADMASMKVRIPETPVYVDTWRALGVNATSMAYPEVFTGLQQGTIDGGENPTLLYLSSHFYEAAKYLSKTEHVYVSIPLVVSGSVWSSLSDKEKAILQAAADQAVAAQRKFLVSGEGEAEKRLAEAGVTIVSDVDKAEFKKAVAPVYDRYADALGADLIEQAKQFSK</sequence>
<dbReference type="InterPro" id="IPR004682">
    <property type="entry name" value="TRAP_DctP"/>
</dbReference>
<dbReference type="CDD" id="cd13603">
    <property type="entry name" value="PBP2_TRAP_Siap_TeaA_like"/>
    <property type="match status" value="1"/>
</dbReference>
<proteinExistence type="predicted"/>
<dbReference type="GO" id="GO:0030246">
    <property type="term" value="F:carbohydrate binding"/>
    <property type="evidence" value="ECO:0007669"/>
    <property type="project" value="TreeGrafter"/>
</dbReference>
<accession>A0A1Y5TJE0</accession>
<dbReference type="Pfam" id="PF03480">
    <property type="entry name" value="DctP"/>
    <property type="match status" value="1"/>
</dbReference>
<dbReference type="InParanoid" id="A0A1Y5TJE0"/>
<keyword evidence="4" id="KW-1185">Reference proteome</keyword>
<dbReference type="InterPro" id="IPR018389">
    <property type="entry name" value="DctP_fam"/>
</dbReference>
<evidence type="ECO:0000256" key="1">
    <source>
        <dbReference type="ARBA" id="ARBA00022729"/>
    </source>
</evidence>
<dbReference type="AlphaFoldDB" id="A0A1Y5TJE0"/>
<feature type="signal peptide" evidence="2">
    <location>
        <begin position="1"/>
        <end position="21"/>
    </location>
</feature>
<dbReference type="PIRSF" id="PIRSF006470">
    <property type="entry name" value="DctB"/>
    <property type="match status" value="1"/>
</dbReference>
<dbReference type="Proteomes" id="UP000193200">
    <property type="component" value="Unassembled WGS sequence"/>
</dbReference>
<gene>
    <name evidence="3" type="primary">yiaO_2</name>
    <name evidence="3" type="ORF">OCH7691_03000</name>
</gene>
<keyword evidence="1 2" id="KW-0732">Signal</keyword>
<evidence type="ECO:0000256" key="2">
    <source>
        <dbReference type="SAM" id="SignalP"/>
    </source>
</evidence>
<dbReference type="GO" id="GO:0055085">
    <property type="term" value="P:transmembrane transport"/>
    <property type="evidence" value="ECO:0007669"/>
    <property type="project" value="InterPro"/>
</dbReference>
<dbReference type="PANTHER" id="PTHR33376:SF2">
    <property type="entry name" value="DICARBOXYLATE-BINDING PERIPLASMIC PROTEIN"/>
    <property type="match status" value="1"/>
</dbReference>
<dbReference type="NCBIfam" id="NF037995">
    <property type="entry name" value="TRAP_S1"/>
    <property type="match status" value="1"/>
</dbReference>
<reference evidence="3 4" key="1">
    <citation type="submission" date="2017-03" db="EMBL/GenBank/DDBJ databases">
        <authorList>
            <person name="Afonso C.L."/>
            <person name="Miller P.J."/>
            <person name="Scott M.A."/>
            <person name="Spackman E."/>
            <person name="Goraichik I."/>
            <person name="Dimitrov K.M."/>
            <person name="Suarez D.L."/>
            <person name="Swayne D.E."/>
        </authorList>
    </citation>
    <scope>NUCLEOTIDE SEQUENCE [LARGE SCALE GENOMIC DNA]</scope>
    <source>
        <strain evidence="3 4">CECT 7691</strain>
    </source>
</reference>
<feature type="chain" id="PRO_5012283200" evidence="2">
    <location>
        <begin position="22"/>
        <end position="331"/>
    </location>
</feature>
<dbReference type="Gene3D" id="3.40.190.170">
    <property type="entry name" value="Bacterial extracellular solute-binding protein, family 7"/>
    <property type="match status" value="1"/>
</dbReference>